<evidence type="ECO:0000256" key="7">
    <source>
        <dbReference type="ARBA" id="ARBA00022605"/>
    </source>
</evidence>
<dbReference type="InterPro" id="IPR019811">
    <property type="entry name" value="HDH_CS"/>
</dbReference>
<keyword evidence="11 20" id="KW-0560">Oxidoreductase</keyword>
<dbReference type="Pfam" id="PF03447">
    <property type="entry name" value="NAD_binding_3"/>
    <property type="match status" value="1"/>
</dbReference>
<dbReference type="SUPFAM" id="SSF55347">
    <property type="entry name" value="Glyceraldehyde-3-phosphate dehydrogenase-like, C-terminal domain"/>
    <property type="match status" value="1"/>
</dbReference>
<evidence type="ECO:0000256" key="11">
    <source>
        <dbReference type="ARBA" id="ARBA00023002"/>
    </source>
</evidence>
<evidence type="ECO:0000256" key="8">
    <source>
        <dbReference type="ARBA" id="ARBA00022697"/>
    </source>
</evidence>
<keyword evidence="14 20" id="KW-0486">Methionine biosynthesis</keyword>
<comment type="catalytic activity">
    <reaction evidence="16">
        <text>L-homoserine + NADP(+) = L-aspartate 4-semialdehyde + NADPH + H(+)</text>
        <dbReference type="Rhea" id="RHEA:15761"/>
        <dbReference type="ChEBI" id="CHEBI:15378"/>
        <dbReference type="ChEBI" id="CHEBI:57476"/>
        <dbReference type="ChEBI" id="CHEBI:57783"/>
        <dbReference type="ChEBI" id="CHEBI:58349"/>
        <dbReference type="ChEBI" id="CHEBI:537519"/>
        <dbReference type="EC" id="1.1.1.3"/>
    </reaction>
    <physiologicalReaction direction="right-to-left" evidence="16">
        <dbReference type="Rhea" id="RHEA:15763"/>
    </physiologicalReaction>
</comment>
<dbReference type="EMBL" id="RJKM01000001">
    <property type="protein sequence ID" value="ROP40438.1"/>
    <property type="molecule type" value="Genomic_DNA"/>
</dbReference>
<evidence type="ECO:0000256" key="20">
    <source>
        <dbReference type="RuleBase" id="RU000579"/>
    </source>
</evidence>
<comment type="pathway">
    <text evidence="3 20">Amino-acid biosynthesis; L-methionine biosynthesis via de novo pathway; L-homoserine from L-aspartate: step 3/3.</text>
</comment>
<comment type="function">
    <text evidence="15">Catalyzes the conversion of L-aspartate-beta-semialdehyde (L-Asa) to L-homoserine (L-Hse), the third step in the biosynthesis of threonine and methionine from aspartate.</text>
</comment>
<evidence type="ECO:0000313" key="24">
    <source>
        <dbReference type="Proteomes" id="UP000268727"/>
    </source>
</evidence>
<evidence type="ECO:0000256" key="2">
    <source>
        <dbReference type="ARBA" id="ARBA00005056"/>
    </source>
</evidence>
<evidence type="ECO:0000259" key="22">
    <source>
        <dbReference type="PROSITE" id="PS51671"/>
    </source>
</evidence>
<dbReference type="InterPro" id="IPR005106">
    <property type="entry name" value="Asp/hSer_DH_NAD-bd"/>
</dbReference>
<gene>
    <name evidence="23" type="ORF">EDD40_5850</name>
</gene>
<keyword evidence="8 20" id="KW-0791">Threonine biosynthesis</keyword>
<evidence type="ECO:0000256" key="4">
    <source>
        <dbReference type="ARBA" id="ARBA00006753"/>
    </source>
</evidence>
<evidence type="ECO:0000256" key="15">
    <source>
        <dbReference type="ARBA" id="ARBA00044930"/>
    </source>
</evidence>
<dbReference type="PANTHER" id="PTHR43331:SF1">
    <property type="entry name" value="HOMOSERINE DEHYDROGENASE"/>
    <property type="match status" value="1"/>
</dbReference>
<dbReference type="PIRSF" id="PIRSF000098">
    <property type="entry name" value="Homoser_dehydrog"/>
    <property type="match status" value="1"/>
</dbReference>
<evidence type="ECO:0000256" key="16">
    <source>
        <dbReference type="ARBA" id="ARBA00048841"/>
    </source>
</evidence>
<dbReference type="EC" id="1.1.1.3" evidence="5 20"/>
<feature type="binding site" evidence="19">
    <location>
        <begin position="16"/>
        <end position="23"/>
    </location>
    <ligand>
        <name>NADP(+)</name>
        <dbReference type="ChEBI" id="CHEBI:58349"/>
    </ligand>
</feature>
<dbReference type="InterPro" id="IPR016204">
    <property type="entry name" value="HDH"/>
</dbReference>
<dbReference type="Pfam" id="PF01842">
    <property type="entry name" value="ACT"/>
    <property type="match status" value="1"/>
</dbReference>
<keyword evidence="24" id="KW-1185">Reference proteome</keyword>
<proteinExistence type="inferred from homology"/>
<dbReference type="Gene3D" id="3.30.360.10">
    <property type="entry name" value="Dihydrodipicolinate Reductase, domain 2"/>
    <property type="match status" value="1"/>
</dbReference>
<dbReference type="InterPro" id="IPR001342">
    <property type="entry name" value="HDH_cat"/>
</dbReference>
<dbReference type="AlphaFoldDB" id="A0A3N1HD68"/>
<dbReference type="OrthoDB" id="9808167at2"/>
<keyword evidence="13" id="KW-0915">Sodium</keyword>
<keyword evidence="7 20" id="KW-0028">Amino-acid biosynthesis</keyword>
<dbReference type="NCBIfam" id="NF004976">
    <property type="entry name" value="PRK06349.1"/>
    <property type="match status" value="1"/>
</dbReference>
<dbReference type="FunFam" id="3.30.360.10:FF:000005">
    <property type="entry name" value="Homoserine dehydrogenase"/>
    <property type="match status" value="1"/>
</dbReference>
<comment type="similarity">
    <text evidence="4 21">Belongs to the homoserine dehydrogenase family.</text>
</comment>
<evidence type="ECO:0000256" key="9">
    <source>
        <dbReference type="ARBA" id="ARBA00022723"/>
    </source>
</evidence>
<evidence type="ECO:0000256" key="5">
    <source>
        <dbReference type="ARBA" id="ARBA00013213"/>
    </source>
</evidence>
<dbReference type="GO" id="GO:0046872">
    <property type="term" value="F:metal ion binding"/>
    <property type="evidence" value="ECO:0007669"/>
    <property type="project" value="UniProtKB-KW"/>
</dbReference>
<comment type="cofactor">
    <cofactor evidence="1">
        <name>a metal cation</name>
        <dbReference type="ChEBI" id="CHEBI:25213"/>
    </cofactor>
</comment>
<comment type="pathway">
    <text evidence="2 20">Amino-acid biosynthesis; L-threonine biosynthesis; L-threonine from L-aspartate: step 3/5.</text>
</comment>
<evidence type="ECO:0000256" key="14">
    <source>
        <dbReference type="ARBA" id="ARBA00023167"/>
    </source>
</evidence>
<dbReference type="CDD" id="cd04881">
    <property type="entry name" value="ACT_HSDH-Hom"/>
    <property type="match status" value="1"/>
</dbReference>
<evidence type="ECO:0000256" key="12">
    <source>
        <dbReference type="ARBA" id="ARBA00023027"/>
    </source>
</evidence>
<dbReference type="UniPathway" id="UPA00051">
    <property type="reaction ID" value="UER00465"/>
</dbReference>
<dbReference type="UniPathway" id="UPA00050">
    <property type="reaction ID" value="UER00063"/>
</dbReference>
<evidence type="ECO:0000256" key="6">
    <source>
        <dbReference type="ARBA" id="ARBA00013376"/>
    </source>
</evidence>
<dbReference type="GO" id="GO:0004412">
    <property type="term" value="F:homoserine dehydrogenase activity"/>
    <property type="evidence" value="ECO:0007669"/>
    <property type="project" value="UniProtKB-EC"/>
</dbReference>
<evidence type="ECO:0000256" key="21">
    <source>
        <dbReference type="RuleBase" id="RU004171"/>
    </source>
</evidence>
<evidence type="ECO:0000313" key="23">
    <source>
        <dbReference type="EMBL" id="ROP40438.1"/>
    </source>
</evidence>
<dbReference type="InterPro" id="IPR045865">
    <property type="entry name" value="ACT-like_dom_sf"/>
</dbReference>
<keyword evidence="10 19" id="KW-0521">NADP</keyword>
<sequence>MSSHERVGEPIRVALLGCGTVGTEVVRLLTDQAADLTARVGAPVELTGIAVRRPNKHREVPAELLTTDAEALVASADVDVVVEVIGGIEPARTLLLAALRAGKSVVTANKALLAEHSGELFEAADASGADLYFEAAVAGAIPLLRPLRESLAGDRITRVMGIVNGTTNFILSGMDSTGAGYGETLEEATRLGYAEADPTADVDGFDAASKAAILASLAFHSRVTAADVHREGIASVSAADIAAAKALGRTVKLLAICERVSTDGAEGISVRVHPAMIPSSHPLAGVHGAFNAVFVEADAAGEMMFYGQGAGGAPTASAVLGDLVAVARNRVHQGRGPRESAYAALPVRPMGQTPTRYHISLDVADRAGVLSQVAAVFAEHDVSIAAVRQEGRVDDASLVIVTHAATDAALRSTVDKIGGLPVVREVVSVMRVEGEET</sequence>
<reference evidence="23 24" key="1">
    <citation type="submission" date="2018-11" db="EMBL/GenBank/DDBJ databases">
        <title>Sequencing the genomes of 1000 actinobacteria strains.</title>
        <authorList>
            <person name="Klenk H.-P."/>
        </authorList>
    </citation>
    <scope>NUCLEOTIDE SEQUENCE [LARGE SCALE GENOMIC DNA]</scope>
    <source>
        <strain evidence="23 24">DSM 44231</strain>
    </source>
</reference>
<dbReference type="Proteomes" id="UP000268727">
    <property type="component" value="Unassembled WGS sequence"/>
</dbReference>
<dbReference type="RefSeq" id="WP_123745737.1">
    <property type="nucleotide sequence ID" value="NZ_RJKM01000001.1"/>
</dbReference>
<dbReference type="GO" id="GO:0009086">
    <property type="term" value="P:methionine biosynthetic process"/>
    <property type="evidence" value="ECO:0007669"/>
    <property type="project" value="UniProtKB-KW"/>
</dbReference>
<organism evidence="23 24">
    <name type="scientific">Saccharothrix texasensis</name>
    <dbReference type="NCBI Taxonomy" id="103734"/>
    <lineage>
        <taxon>Bacteria</taxon>
        <taxon>Bacillati</taxon>
        <taxon>Actinomycetota</taxon>
        <taxon>Actinomycetes</taxon>
        <taxon>Pseudonocardiales</taxon>
        <taxon>Pseudonocardiaceae</taxon>
        <taxon>Saccharothrix</taxon>
    </lineage>
</organism>
<protein>
    <recommendedName>
        <fullName evidence="6 20">Homoserine dehydrogenase</fullName>
        <ecNumber evidence="5 20">1.1.1.3</ecNumber>
    </recommendedName>
</protein>
<accession>A0A3N1HD68</accession>
<comment type="caution">
    <text evidence="23">The sequence shown here is derived from an EMBL/GenBank/DDBJ whole genome shotgun (WGS) entry which is preliminary data.</text>
</comment>
<keyword evidence="12" id="KW-0520">NAD</keyword>
<dbReference type="PROSITE" id="PS01042">
    <property type="entry name" value="HOMOSER_DHGENASE"/>
    <property type="match status" value="1"/>
</dbReference>
<evidence type="ECO:0000256" key="18">
    <source>
        <dbReference type="PIRSR" id="PIRSR000098-1"/>
    </source>
</evidence>
<evidence type="ECO:0000256" key="13">
    <source>
        <dbReference type="ARBA" id="ARBA00023053"/>
    </source>
</evidence>
<evidence type="ECO:0000256" key="19">
    <source>
        <dbReference type="PIRSR" id="PIRSR000098-2"/>
    </source>
</evidence>
<dbReference type="FunFam" id="3.40.50.720:FF:000062">
    <property type="entry name" value="Homoserine dehydrogenase"/>
    <property type="match status" value="1"/>
</dbReference>
<dbReference type="PROSITE" id="PS51671">
    <property type="entry name" value="ACT"/>
    <property type="match status" value="1"/>
</dbReference>
<comment type="catalytic activity">
    <reaction evidence="17">
        <text>L-homoserine + NAD(+) = L-aspartate 4-semialdehyde + NADH + H(+)</text>
        <dbReference type="Rhea" id="RHEA:15757"/>
        <dbReference type="ChEBI" id="CHEBI:15378"/>
        <dbReference type="ChEBI" id="CHEBI:57476"/>
        <dbReference type="ChEBI" id="CHEBI:57540"/>
        <dbReference type="ChEBI" id="CHEBI:57945"/>
        <dbReference type="ChEBI" id="CHEBI:537519"/>
        <dbReference type="EC" id="1.1.1.3"/>
    </reaction>
    <physiologicalReaction direction="right-to-left" evidence="17">
        <dbReference type="Rhea" id="RHEA:15759"/>
    </physiologicalReaction>
</comment>
<feature type="active site" description="Proton donor" evidence="18">
    <location>
        <position position="210"/>
    </location>
</feature>
<evidence type="ECO:0000256" key="1">
    <source>
        <dbReference type="ARBA" id="ARBA00001920"/>
    </source>
</evidence>
<feature type="binding site" evidence="19">
    <location>
        <position position="195"/>
    </location>
    <ligand>
        <name>L-homoserine</name>
        <dbReference type="ChEBI" id="CHEBI:57476"/>
    </ligand>
</feature>
<dbReference type="SUPFAM" id="SSF51735">
    <property type="entry name" value="NAD(P)-binding Rossmann-fold domains"/>
    <property type="match status" value="1"/>
</dbReference>
<feature type="domain" description="ACT" evidence="22">
    <location>
        <begin position="358"/>
        <end position="431"/>
    </location>
</feature>
<evidence type="ECO:0000256" key="17">
    <source>
        <dbReference type="ARBA" id="ARBA00049031"/>
    </source>
</evidence>
<evidence type="ECO:0000256" key="10">
    <source>
        <dbReference type="ARBA" id="ARBA00022857"/>
    </source>
</evidence>
<dbReference type="GO" id="GO:0050661">
    <property type="term" value="F:NADP binding"/>
    <property type="evidence" value="ECO:0007669"/>
    <property type="project" value="InterPro"/>
</dbReference>
<evidence type="ECO:0000256" key="3">
    <source>
        <dbReference type="ARBA" id="ARBA00005062"/>
    </source>
</evidence>
<dbReference type="InterPro" id="IPR036291">
    <property type="entry name" value="NAD(P)-bd_dom_sf"/>
</dbReference>
<dbReference type="PANTHER" id="PTHR43331">
    <property type="entry name" value="HOMOSERINE DEHYDROGENASE"/>
    <property type="match status" value="1"/>
</dbReference>
<name>A0A3N1HD68_9PSEU</name>
<dbReference type="Gene3D" id="3.30.70.260">
    <property type="match status" value="1"/>
</dbReference>
<dbReference type="Pfam" id="PF00742">
    <property type="entry name" value="Homoserine_dh"/>
    <property type="match status" value="1"/>
</dbReference>
<dbReference type="InterPro" id="IPR002912">
    <property type="entry name" value="ACT_dom"/>
</dbReference>
<dbReference type="GO" id="GO:0009088">
    <property type="term" value="P:threonine biosynthetic process"/>
    <property type="evidence" value="ECO:0007669"/>
    <property type="project" value="UniProtKB-UniPathway"/>
</dbReference>
<keyword evidence="9" id="KW-0479">Metal-binding</keyword>
<dbReference type="Gene3D" id="3.40.50.720">
    <property type="entry name" value="NAD(P)-binding Rossmann-like Domain"/>
    <property type="match status" value="1"/>
</dbReference>
<feature type="binding site" evidence="19">
    <location>
        <position position="110"/>
    </location>
    <ligand>
        <name>NADPH</name>
        <dbReference type="ChEBI" id="CHEBI:57783"/>
    </ligand>
</feature>
<dbReference type="SUPFAM" id="SSF55021">
    <property type="entry name" value="ACT-like"/>
    <property type="match status" value="1"/>
</dbReference>